<dbReference type="Pfam" id="PF13500">
    <property type="entry name" value="AAA_26"/>
    <property type="match status" value="1"/>
</dbReference>
<dbReference type="PANTHER" id="PTHR43210:SF5">
    <property type="entry name" value="DETHIOBIOTIN SYNTHETASE"/>
    <property type="match status" value="1"/>
</dbReference>
<dbReference type="PANTHER" id="PTHR43210">
    <property type="entry name" value="DETHIOBIOTIN SYNTHETASE"/>
    <property type="match status" value="1"/>
</dbReference>
<comment type="function">
    <text evidence="1">Catalyzes a mechanistically unusual reaction, the ATP-dependent insertion of CO2 between the N7 and N8 nitrogen atoms of 7,8-diaminopelargonic acid (DAPA, also called 7,8-diammoniononanoate) to form a ureido ring.</text>
</comment>
<organism evidence="3 4">
    <name type="scientific">Citricoccus muralis</name>
    <dbReference type="NCBI Taxonomy" id="169134"/>
    <lineage>
        <taxon>Bacteria</taxon>
        <taxon>Bacillati</taxon>
        <taxon>Actinomycetota</taxon>
        <taxon>Actinomycetes</taxon>
        <taxon>Micrococcales</taxon>
        <taxon>Micrococcaceae</taxon>
        <taxon>Citricoccus</taxon>
    </lineage>
</organism>
<dbReference type="InterPro" id="IPR027417">
    <property type="entry name" value="P-loop_NTPase"/>
</dbReference>
<comment type="caution">
    <text evidence="1">Lacks conserved residue(s) required for the propagation of feature annotation.</text>
</comment>
<feature type="binding site" evidence="1">
    <location>
        <position position="52"/>
    </location>
    <ligand>
        <name>Mg(2+)</name>
        <dbReference type="ChEBI" id="CHEBI:18420"/>
    </ligand>
</feature>
<protein>
    <recommendedName>
        <fullName evidence="1">ATP-dependent dethiobiotin synthetase BioD</fullName>
        <ecNumber evidence="1">6.3.3.3</ecNumber>
    </recommendedName>
    <alternativeName>
        <fullName evidence="1">DTB synthetase</fullName>
        <shortName evidence="1">DTBS</shortName>
    </alternativeName>
    <alternativeName>
        <fullName evidence="1">Dethiobiotin synthase</fullName>
    </alternativeName>
</protein>
<evidence type="ECO:0000313" key="3">
    <source>
        <dbReference type="EMBL" id="REE03226.1"/>
    </source>
</evidence>
<dbReference type="EMBL" id="QREH01000001">
    <property type="protein sequence ID" value="REE03226.1"/>
    <property type="molecule type" value="Genomic_DNA"/>
</dbReference>
<feature type="binding site" evidence="1">
    <location>
        <begin position="14"/>
        <end position="19"/>
    </location>
    <ligand>
        <name>ATP</name>
        <dbReference type="ChEBI" id="CHEBI:30616"/>
    </ligand>
</feature>
<dbReference type="GO" id="GO:0005524">
    <property type="term" value="F:ATP binding"/>
    <property type="evidence" value="ECO:0007669"/>
    <property type="project" value="UniProtKB-UniRule"/>
</dbReference>
<feature type="binding site" evidence="1">
    <location>
        <position position="18"/>
    </location>
    <ligand>
        <name>Mg(2+)</name>
        <dbReference type="ChEBI" id="CHEBI:18420"/>
    </ligand>
</feature>
<dbReference type="Gene3D" id="3.40.50.300">
    <property type="entry name" value="P-loop containing nucleotide triphosphate hydrolases"/>
    <property type="match status" value="1"/>
</dbReference>
<sequence>MNGSLLCVTGTDTDVGKTVVTACLAATALTAGDRVAVYKPTQTGVGPDEPGDVDTIAALLGHPDRLTVAEGVRMGPAMAPVDAALESGGTAAAAALPGRNWHLDRIAALQADHETVLVEGAGGLLVQLTPDGATIADLALEADAALAVVTRPDLGTLNHTGLTLEAIRQRRVHPGPLIIGSWPAQPTAVHRTNLHRLREAATEYRHPWGGALPAALDTTTVESMYRAAAGLTGTLSAAEGFLQAPSIDPGSHPAPATRSSRLPLFG</sequence>
<dbReference type="HAMAP" id="MF_00336">
    <property type="entry name" value="BioD"/>
    <property type="match status" value="1"/>
</dbReference>
<feature type="binding site" evidence="1">
    <location>
        <begin position="180"/>
        <end position="181"/>
    </location>
    <ligand>
        <name>ATP</name>
        <dbReference type="ChEBI" id="CHEBI:30616"/>
    </ligand>
</feature>
<keyword evidence="1" id="KW-0460">Magnesium</keyword>
<dbReference type="AlphaFoldDB" id="A0A3D9LC52"/>
<feature type="active site" evidence="1">
    <location>
        <position position="39"/>
    </location>
</feature>
<dbReference type="RefSeq" id="WP_115931374.1">
    <property type="nucleotide sequence ID" value="NZ_QREH01000001.1"/>
</dbReference>
<keyword evidence="1" id="KW-0547">Nucleotide-binding</keyword>
<feature type="binding site" evidence="1">
    <location>
        <position position="43"/>
    </location>
    <ligand>
        <name>substrate</name>
    </ligand>
</feature>
<dbReference type="SUPFAM" id="SSF52540">
    <property type="entry name" value="P-loop containing nucleoside triphosphate hydrolases"/>
    <property type="match status" value="1"/>
</dbReference>
<accession>A0A3D9LC52</accession>
<name>A0A3D9LC52_9MICC</name>
<gene>
    <name evidence="1" type="primary">bioD</name>
    <name evidence="3" type="ORF">C8E99_1032</name>
</gene>
<comment type="subunit">
    <text evidence="1">Homodimer.</text>
</comment>
<evidence type="ECO:0000256" key="1">
    <source>
        <dbReference type="HAMAP-Rule" id="MF_00336"/>
    </source>
</evidence>
<dbReference type="UniPathway" id="UPA00078">
    <property type="reaction ID" value="UER00161"/>
</dbReference>
<keyword evidence="1" id="KW-0436">Ligase</keyword>
<dbReference type="InterPro" id="IPR004472">
    <property type="entry name" value="DTB_synth_BioD"/>
</dbReference>
<dbReference type="NCBIfam" id="TIGR00347">
    <property type="entry name" value="bioD"/>
    <property type="match status" value="1"/>
</dbReference>
<comment type="pathway">
    <text evidence="1">Cofactor biosynthesis; biotin biosynthesis; biotin from 7,8-diaminononanoate: step 1/2.</text>
</comment>
<dbReference type="GO" id="GO:0004141">
    <property type="term" value="F:dethiobiotin synthase activity"/>
    <property type="evidence" value="ECO:0007669"/>
    <property type="project" value="UniProtKB-UniRule"/>
</dbReference>
<dbReference type="Proteomes" id="UP000256727">
    <property type="component" value="Unassembled WGS sequence"/>
</dbReference>
<dbReference type="GO" id="GO:0000287">
    <property type="term" value="F:magnesium ion binding"/>
    <property type="evidence" value="ECO:0007669"/>
    <property type="project" value="UniProtKB-UniRule"/>
</dbReference>
<feature type="binding site" evidence="1">
    <location>
        <begin position="119"/>
        <end position="122"/>
    </location>
    <ligand>
        <name>ATP</name>
        <dbReference type="ChEBI" id="CHEBI:30616"/>
    </ligand>
</feature>
<comment type="catalytic activity">
    <reaction evidence="1">
        <text>(7R,8S)-7,8-diammoniononanoate + CO2 + ATP = (4R,5S)-dethiobiotin + ADP + phosphate + 3 H(+)</text>
        <dbReference type="Rhea" id="RHEA:15805"/>
        <dbReference type="ChEBI" id="CHEBI:15378"/>
        <dbReference type="ChEBI" id="CHEBI:16526"/>
        <dbReference type="ChEBI" id="CHEBI:30616"/>
        <dbReference type="ChEBI" id="CHEBI:43474"/>
        <dbReference type="ChEBI" id="CHEBI:149469"/>
        <dbReference type="ChEBI" id="CHEBI:149473"/>
        <dbReference type="ChEBI" id="CHEBI:456216"/>
        <dbReference type="EC" id="6.3.3.3"/>
    </reaction>
</comment>
<feature type="binding site" evidence="1">
    <location>
        <position position="119"/>
    </location>
    <ligand>
        <name>Mg(2+)</name>
        <dbReference type="ChEBI" id="CHEBI:18420"/>
    </ligand>
</feature>
<comment type="subcellular location">
    <subcellularLocation>
        <location evidence="1">Cytoplasm</location>
    </subcellularLocation>
</comment>
<dbReference type="EC" id="6.3.3.3" evidence="1"/>
<feature type="binding site" evidence="1">
    <location>
        <position position="52"/>
    </location>
    <ligand>
        <name>ATP</name>
        <dbReference type="ChEBI" id="CHEBI:30616"/>
    </ligand>
</feature>
<comment type="similarity">
    <text evidence="1">Belongs to the dethiobiotin synthetase family.</text>
</comment>
<dbReference type="GO" id="GO:0009102">
    <property type="term" value="P:biotin biosynthetic process"/>
    <property type="evidence" value="ECO:0007669"/>
    <property type="project" value="UniProtKB-UniRule"/>
</dbReference>
<dbReference type="GO" id="GO:0005829">
    <property type="term" value="C:cytosol"/>
    <property type="evidence" value="ECO:0007669"/>
    <property type="project" value="TreeGrafter"/>
</dbReference>
<keyword evidence="1" id="KW-0479">Metal-binding</keyword>
<comment type="cofactor">
    <cofactor evidence="1">
        <name>Mg(2+)</name>
        <dbReference type="ChEBI" id="CHEBI:18420"/>
    </cofactor>
</comment>
<keyword evidence="1" id="KW-0067">ATP-binding</keyword>
<reference evidence="3 4" key="1">
    <citation type="submission" date="2018-07" db="EMBL/GenBank/DDBJ databases">
        <title>Sequencing the genomes of 1000 actinobacteria strains.</title>
        <authorList>
            <person name="Klenk H.-P."/>
        </authorList>
    </citation>
    <scope>NUCLEOTIDE SEQUENCE [LARGE SCALE GENOMIC DNA]</scope>
    <source>
        <strain evidence="3 4">DSM 14442</strain>
    </source>
</reference>
<comment type="caution">
    <text evidence="3">The sequence shown here is derived from an EMBL/GenBank/DDBJ whole genome shotgun (WGS) entry which is preliminary data.</text>
</comment>
<dbReference type="OrthoDB" id="9802610at2"/>
<evidence type="ECO:0000313" key="4">
    <source>
        <dbReference type="Proteomes" id="UP000256727"/>
    </source>
</evidence>
<dbReference type="CDD" id="cd03109">
    <property type="entry name" value="DTBS"/>
    <property type="match status" value="1"/>
</dbReference>
<evidence type="ECO:0000256" key="2">
    <source>
        <dbReference type="SAM" id="MobiDB-lite"/>
    </source>
</evidence>
<keyword evidence="1" id="KW-0093">Biotin biosynthesis</keyword>
<keyword evidence="4" id="KW-1185">Reference proteome</keyword>
<proteinExistence type="inferred from homology"/>
<feature type="region of interest" description="Disordered" evidence="2">
    <location>
        <begin position="244"/>
        <end position="266"/>
    </location>
</feature>
<keyword evidence="1" id="KW-0963">Cytoplasm</keyword>